<dbReference type="Proteomes" id="UP000479114">
    <property type="component" value="Chromosome"/>
</dbReference>
<dbReference type="AlphaFoldDB" id="A0A6C0P4K6"/>
<reference evidence="1 2" key="1">
    <citation type="submission" date="2020-02" db="EMBL/GenBank/DDBJ databases">
        <title>Paenibacillus sp. nov., isolated from rhizosphere soil of tomato.</title>
        <authorList>
            <person name="Weon H.-Y."/>
            <person name="Lee S.A."/>
        </authorList>
    </citation>
    <scope>NUCLEOTIDE SEQUENCE [LARGE SCALE GENOMIC DNA]</scope>
    <source>
        <strain evidence="1 2">14171R-81</strain>
    </source>
</reference>
<evidence type="ECO:0000313" key="1">
    <source>
        <dbReference type="EMBL" id="QHW31602.1"/>
    </source>
</evidence>
<keyword evidence="2" id="KW-1185">Reference proteome</keyword>
<accession>A0A6C0P4K6</accession>
<dbReference type="EMBL" id="CP048286">
    <property type="protein sequence ID" value="QHW31602.1"/>
    <property type="molecule type" value="Genomic_DNA"/>
</dbReference>
<sequence>MNNCKVHACDKPIKAKKMCSMHHQRWLRHGDPEVIKVRQAAEPTACKWINCSKRSVSKGYCAKHYYIQRLHQLRTNLQDMNVPR</sequence>
<evidence type="ECO:0000313" key="2">
    <source>
        <dbReference type="Proteomes" id="UP000479114"/>
    </source>
</evidence>
<gene>
    <name evidence="1" type="ORF">GZH47_12625</name>
</gene>
<proteinExistence type="predicted"/>
<protein>
    <recommendedName>
        <fullName evidence="3">HNH endonuclease</fullName>
    </recommendedName>
</protein>
<evidence type="ECO:0008006" key="3">
    <source>
        <dbReference type="Google" id="ProtNLM"/>
    </source>
</evidence>
<organism evidence="1 2">
    <name type="scientific">Paenibacillus rhizovicinus</name>
    <dbReference type="NCBI Taxonomy" id="2704463"/>
    <lineage>
        <taxon>Bacteria</taxon>
        <taxon>Bacillati</taxon>
        <taxon>Bacillota</taxon>
        <taxon>Bacilli</taxon>
        <taxon>Bacillales</taxon>
        <taxon>Paenibacillaceae</taxon>
        <taxon>Paenibacillus</taxon>
    </lineage>
</organism>
<dbReference type="RefSeq" id="WP_162640408.1">
    <property type="nucleotide sequence ID" value="NZ_CP048286.1"/>
</dbReference>
<name>A0A6C0P4K6_9BACL</name>
<dbReference type="KEGG" id="prz:GZH47_12625"/>